<keyword evidence="9" id="KW-1185">Reference proteome</keyword>
<organism evidence="8 9">
    <name type="scientific">Olea europaea subsp. europaea</name>
    <dbReference type="NCBI Taxonomy" id="158383"/>
    <lineage>
        <taxon>Eukaryota</taxon>
        <taxon>Viridiplantae</taxon>
        <taxon>Streptophyta</taxon>
        <taxon>Embryophyta</taxon>
        <taxon>Tracheophyta</taxon>
        <taxon>Spermatophyta</taxon>
        <taxon>Magnoliopsida</taxon>
        <taxon>eudicotyledons</taxon>
        <taxon>Gunneridae</taxon>
        <taxon>Pentapetalae</taxon>
        <taxon>asterids</taxon>
        <taxon>lamiids</taxon>
        <taxon>Lamiales</taxon>
        <taxon>Oleaceae</taxon>
        <taxon>Oleeae</taxon>
        <taxon>Olea</taxon>
    </lineage>
</organism>
<evidence type="ECO:0000313" key="9">
    <source>
        <dbReference type="Proteomes" id="UP000594638"/>
    </source>
</evidence>
<dbReference type="PANTHER" id="PTHR46267">
    <property type="entry name" value="SINGLE MYB HISTONE 4"/>
    <property type="match status" value="1"/>
</dbReference>
<evidence type="ECO:0000256" key="2">
    <source>
        <dbReference type="ARBA" id="ARBA00004286"/>
    </source>
</evidence>
<dbReference type="EMBL" id="CACTIH010009029">
    <property type="protein sequence ID" value="CAA3019687.1"/>
    <property type="molecule type" value="Genomic_DNA"/>
</dbReference>
<evidence type="ECO:0000256" key="5">
    <source>
        <dbReference type="ARBA" id="ARBA00023242"/>
    </source>
</evidence>
<dbReference type="Gramene" id="OE9A009575T1">
    <property type="protein sequence ID" value="OE9A009575C1"/>
    <property type="gene ID" value="OE9A009575"/>
</dbReference>
<gene>
    <name evidence="8" type="ORF">OLEA9_A009575</name>
</gene>
<evidence type="ECO:0000256" key="1">
    <source>
        <dbReference type="ARBA" id="ARBA00004123"/>
    </source>
</evidence>
<evidence type="ECO:0000256" key="7">
    <source>
        <dbReference type="SAM" id="MobiDB-lite"/>
    </source>
</evidence>
<protein>
    <submittedName>
        <fullName evidence="8">Telomere repeat-binding factor 1 isoform X1</fullName>
    </submittedName>
</protein>
<keyword evidence="6" id="KW-0175">Coiled coil</keyword>
<dbReference type="PANTHER" id="PTHR46267:SF8">
    <property type="entry name" value="TELOMERE REPEAT-BINDING FACTOR 1"/>
    <property type="match status" value="1"/>
</dbReference>
<evidence type="ECO:0000256" key="4">
    <source>
        <dbReference type="ARBA" id="ARBA00023125"/>
    </source>
</evidence>
<proteinExistence type="predicted"/>
<name>A0A8S0USW6_OLEEU</name>
<evidence type="ECO:0000256" key="3">
    <source>
        <dbReference type="ARBA" id="ARBA00022454"/>
    </source>
</evidence>
<keyword evidence="5" id="KW-0539">Nucleus</keyword>
<keyword evidence="3" id="KW-0158">Chromosome</keyword>
<comment type="subcellular location">
    <subcellularLocation>
        <location evidence="2">Chromosome</location>
    </subcellularLocation>
    <subcellularLocation>
        <location evidence="1">Nucleus</location>
    </subcellularLocation>
</comment>
<dbReference type="GO" id="GO:0003691">
    <property type="term" value="F:double-stranded telomeric DNA binding"/>
    <property type="evidence" value="ECO:0007669"/>
    <property type="project" value="InterPro"/>
</dbReference>
<accession>A0A8S0USW6</accession>
<feature type="region of interest" description="Disordered" evidence="7">
    <location>
        <begin position="1"/>
        <end position="21"/>
    </location>
</feature>
<dbReference type="AlphaFoldDB" id="A0A8S0USW6"/>
<evidence type="ECO:0000256" key="6">
    <source>
        <dbReference type="SAM" id="Coils"/>
    </source>
</evidence>
<reference evidence="8 9" key="1">
    <citation type="submission" date="2019-12" db="EMBL/GenBank/DDBJ databases">
        <authorList>
            <person name="Alioto T."/>
            <person name="Alioto T."/>
            <person name="Gomez Garrido J."/>
        </authorList>
    </citation>
    <scope>NUCLEOTIDE SEQUENCE [LARGE SCALE GENOMIC DNA]</scope>
</reference>
<evidence type="ECO:0000313" key="8">
    <source>
        <dbReference type="EMBL" id="CAA3019687.1"/>
    </source>
</evidence>
<dbReference type="GO" id="GO:0005634">
    <property type="term" value="C:nucleus"/>
    <property type="evidence" value="ECO:0007669"/>
    <property type="project" value="UniProtKB-SubCell"/>
</dbReference>
<keyword evidence="4" id="KW-0238">DNA-binding</keyword>
<dbReference type="GO" id="GO:0005694">
    <property type="term" value="C:chromosome"/>
    <property type="evidence" value="ECO:0007669"/>
    <property type="project" value="UniProtKB-SubCell"/>
</dbReference>
<feature type="coiled-coil region" evidence="6">
    <location>
        <begin position="51"/>
        <end position="95"/>
    </location>
</feature>
<sequence>MSQKRMTPSVLPEGRQGISPRIDLDDISSLTKSQIDLEVAKILSMTPEEAAAAAAKAVAEAEAAMVAAEEAMKEAEEAEAEAVAFAAAIKTMKRDLSQQQSQKAPW</sequence>
<comment type="caution">
    <text evidence="8">The sequence shown here is derived from an EMBL/GenBank/DDBJ whole genome shotgun (WGS) entry which is preliminary data.</text>
</comment>
<dbReference type="InterPro" id="IPR044597">
    <property type="entry name" value="SMH1-6"/>
</dbReference>
<dbReference type="OrthoDB" id="1744183at2759"/>
<dbReference type="Proteomes" id="UP000594638">
    <property type="component" value="Unassembled WGS sequence"/>
</dbReference>